<dbReference type="PANTHER" id="PTHR33908:SF11">
    <property type="entry name" value="MEMBRANE PROTEIN"/>
    <property type="match status" value="1"/>
</dbReference>
<evidence type="ECO:0000256" key="2">
    <source>
        <dbReference type="ARBA" id="ARBA00022475"/>
    </source>
</evidence>
<feature type="transmembrane region" description="Helical" evidence="8">
    <location>
        <begin position="161"/>
        <end position="184"/>
    </location>
</feature>
<evidence type="ECO:0000256" key="4">
    <source>
        <dbReference type="ARBA" id="ARBA00022679"/>
    </source>
</evidence>
<dbReference type="Pfam" id="PF13231">
    <property type="entry name" value="PMT_2"/>
    <property type="match status" value="1"/>
</dbReference>
<organism evidence="10 11">
    <name type="scientific">Flavisolibacter ginsenosidimutans</name>
    <dbReference type="NCBI Taxonomy" id="661481"/>
    <lineage>
        <taxon>Bacteria</taxon>
        <taxon>Pseudomonadati</taxon>
        <taxon>Bacteroidota</taxon>
        <taxon>Chitinophagia</taxon>
        <taxon>Chitinophagales</taxon>
        <taxon>Chitinophagaceae</taxon>
        <taxon>Flavisolibacter</taxon>
    </lineage>
</organism>
<dbReference type="GO" id="GO:0016763">
    <property type="term" value="F:pentosyltransferase activity"/>
    <property type="evidence" value="ECO:0007669"/>
    <property type="project" value="TreeGrafter"/>
</dbReference>
<gene>
    <name evidence="10" type="ORF">FSB75_14070</name>
</gene>
<protein>
    <recommendedName>
        <fullName evidence="9">Glycosyltransferase RgtA/B/C/D-like domain-containing protein</fullName>
    </recommendedName>
</protein>
<dbReference type="PANTHER" id="PTHR33908">
    <property type="entry name" value="MANNOSYLTRANSFERASE YKCB-RELATED"/>
    <property type="match status" value="1"/>
</dbReference>
<name>A0A5B8UJV5_9BACT</name>
<sequence>MPALVERRNDALNNTGKILFRNPVPFFIVFWALLNLLQIAFTELTSDEGYYWFYAQHLQWGYYDHPPMIAAMIKAGSKLFGGTIGVRAFNVVLSTAGLSLFFQLIPEELKRSPKTYWVLLSAPLLHYLTFLVFPDGPLLFFSLAFLVLYKRFLVKKNFETSLLLGLSIALMAYSKYHGALVLLFTIIANPRLLKSAYFYLALFVAAILFAPHLWWQYKNDFPTLKYHLSGRTGTWSFKHVGEYVSQQIFAIGPGLIFLPFVVKTKDVFERTLKFIIIGTLLFFLVSSFKTFVHFHWTSIALYPLLYFAVRYYNNPAHKKLFNALILPFVVLFFVARILLMLPLIPNMHVGEDYYHGRKTWAEEVKSLADNRPVFMPDNLREASLYSFYSGGQGVTLYTRPGKKSQYELWGYEDSLQGKDVLFLSKYPYTGGMKTSLLNKDFYYGVVSSFQSYYNGIAVTASVDAVTADTLKATVNLFNQTSRMIAFQKNDSAGYTGIAYSIEQARNVLKADAALPLKAADNLAPGATITKTIRIPIQDVPQGDYEIYFGIRSGVLPDAILSEGLPFIKK</sequence>
<dbReference type="InterPro" id="IPR038731">
    <property type="entry name" value="RgtA/B/C-like"/>
</dbReference>
<feature type="transmembrane region" description="Helical" evidence="8">
    <location>
        <begin position="116"/>
        <end position="149"/>
    </location>
</feature>
<evidence type="ECO:0000313" key="11">
    <source>
        <dbReference type="Proteomes" id="UP000321204"/>
    </source>
</evidence>
<dbReference type="KEGG" id="fgg:FSB75_14070"/>
<dbReference type="GO" id="GO:0009103">
    <property type="term" value="P:lipopolysaccharide biosynthetic process"/>
    <property type="evidence" value="ECO:0007669"/>
    <property type="project" value="UniProtKB-ARBA"/>
</dbReference>
<proteinExistence type="predicted"/>
<dbReference type="Proteomes" id="UP000321204">
    <property type="component" value="Chromosome"/>
</dbReference>
<evidence type="ECO:0000256" key="6">
    <source>
        <dbReference type="ARBA" id="ARBA00022989"/>
    </source>
</evidence>
<reference evidence="10 11" key="1">
    <citation type="journal article" date="2015" name="Int. J. Syst. Evol. Microbiol.">
        <title>Flavisolibacter ginsenosidimutans sp. nov., with ginsenoside-converting activity isolated from soil used for cultivating ginseng.</title>
        <authorList>
            <person name="Zhao Y."/>
            <person name="Liu Q."/>
            <person name="Kang M.S."/>
            <person name="Jin F."/>
            <person name="Yu H."/>
            <person name="Im W.T."/>
        </authorList>
    </citation>
    <scope>NUCLEOTIDE SEQUENCE [LARGE SCALE GENOMIC DNA]</scope>
    <source>
        <strain evidence="10 11">Gsoil 636</strain>
    </source>
</reference>
<feature type="transmembrane region" description="Helical" evidence="8">
    <location>
        <begin position="271"/>
        <end position="288"/>
    </location>
</feature>
<dbReference type="RefSeq" id="WP_146788783.1">
    <property type="nucleotide sequence ID" value="NZ_BAABIO010000003.1"/>
</dbReference>
<evidence type="ECO:0000256" key="1">
    <source>
        <dbReference type="ARBA" id="ARBA00004651"/>
    </source>
</evidence>
<feature type="transmembrane region" description="Helical" evidence="8">
    <location>
        <begin position="294"/>
        <end position="312"/>
    </location>
</feature>
<evidence type="ECO:0000256" key="8">
    <source>
        <dbReference type="SAM" id="Phobius"/>
    </source>
</evidence>
<accession>A0A5B8UJV5</accession>
<keyword evidence="3" id="KW-0328">Glycosyltransferase</keyword>
<keyword evidence="2" id="KW-1003">Cell membrane</keyword>
<comment type="subcellular location">
    <subcellularLocation>
        <location evidence="1">Cell membrane</location>
        <topology evidence="1">Multi-pass membrane protein</topology>
    </subcellularLocation>
</comment>
<evidence type="ECO:0000256" key="5">
    <source>
        <dbReference type="ARBA" id="ARBA00022692"/>
    </source>
</evidence>
<dbReference type="GO" id="GO:0005886">
    <property type="term" value="C:plasma membrane"/>
    <property type="evidence" value="ECO:0007669"/>
    <property type="project" value="UniProtKB-SubCell"/>
</dbReference>
<feature type="domain" description="Glycosyltransferase RgtA/B/C/D-like" evidence="9">
    <location>
        <begin position="64"/>
        <end position="215"/>
    </location>
</feature>
<evidence type="ECO:0000259" key="9">
    <source>
        <dbReference type="Pfam" id="PF13231"/>
    </source>
</evidence>
<evidence type="ECO:0000313" key="10">
    <source>
        <dbReference type="EMBL" id="QEC56977.1"/>
    </source>
</evidence>
<dbReference type="EMBL" id="CP042433">
    <property type="protein sequence ID" value="QEC56977.1"/>
    <property type="molecule type" value="Genomic_DNA"/>
</dbReference>
<keyword evidence="7 8" id="KW-0472">Membrane</keyword>
<evidence type="ECO:0000256" key="7">
    <source>
        <dbReference type="ARBA" id="ARBA00023136"/>
    </source>
</evidence>
<keyword evidence="6 8" id="KW-1133">Transmembrane helix</keyword>
<feature type="transmembrane region" description="Helical" evidence="8">
    <location>
        <begin position="84"/>
        <end position="104"/>
    </location>
</feature>
<feature type="transmembrane region" description="Helical" evidence="8">
    <location>
        <begin position="24"/>
        <end position="41"/>
    </location>
</feature>
<keyword evidence="4" id="KW-0808">Transferase</keyword>
<feature type="transmembrane region" description="Helical" evidence="8">
    <location>
        <begin position="324"/>
        <end position="344"/>
    </location>
</feature>
<feature type="transmembrane region" description="Helical" evidence="8">
    <location>
        <begin position="243"/>
        <end position="262"/>
    </location>
</feature>
<dbReference type="InterPro" id="IPR050297">
    <property type="entry name" value="LipidA_mod_glycosyltrf_83"/>
</dbReference>
<dbReference type="AlphaFoldDB" id="A0A5B8UJV5"/>
<keyword evidence="5 8" id="KW-0812">Transmembrane</keyword>
<dbReference type="OrthoDB" id="9813729at2"/>
<keyword evidence="11" id="KW-1185">Reference proteome</keyword>
<feature type="transmembrane region" description="Helical" evidence="8">
    <location>
        <begin position="196"/>
        <end position="215"/>
    </location>
</feature>
<evidence type="ECO:0000256" key="3">
    <source>
        <dbReference type="ARBA" id="ARBA00022676"/>
    </source>
</evidence>